<dbReference type="KEGG" id="zal:AZF00_11325"/>
<gene>
    <name evidence="2" type="ORF">AZF00_11325</name>
</gene>
<protein>
    <submittedName>
        <fullName evidence="2">Ethyl tert-butyl ether degradation protein EthD</fullName>
    </submittedName>
</protein>
<dbReference type="InterPro" id="IPR009799">
    <property type="entry name" value="EthD_dom"/>
</dbReference>
<evidence type="ECO:0000313" key="2">
    <source>
        <dbReference type="EMBL" id="AMO68854.1"/>
    </source>
</evidence>
<dbReference type="GO" id="GO:0016491">
    <property type="term" value="F:oxidoreductase activity"/>
    <property type="evidence" value="ECO:0007669"/>
    <property type="project" value="InterPro"/>
</dbReference>
<dbReference type="AlphaFoldDB" id="A0A127M6H9"/>
<dbReference type="EMBL" id="CP014544">
    <property type="protein sequence ID" value="AMO68854.1"/>
    <property type="molecule type" value="Genomic_DNA"/>
</dbReference>
<dbReference type="Pfam" id="PF07110">
    <property type="entry name" value="EthD"/>
    <property type="match status" value="1"/>
</dbReference>
<evidence type="ECO:0000313" key="3">
    <source>
        <dbReference type="Proteomes" id="UP000074119"/>
    </source>
</evidence>
<proteinExistence type="predicted"/>
<dbReference type="PANTHER" id="PTHR40260:SF2">
    <property type="entry name" value="BLR8190 PROTEIN"/>
    <property type="match status" value="1"/>
</dbReference>
<dbReference type="SUPFAM" id="SSF54909">
    <property type="entry name" value="Dimeric alpha+beta barrel"/>
    <property type="match status" value="1"/>
</dbReference>
<dbReference type="RefSeq" id="WP_008249302.1">
    <property type="nucleotide sequence ID" value="NZ_CP014544.1"/>
</dbReference>
<dbReference type="PANTHER" id="PTHR40260">
    <property type="entry name" value="BLR8190 PROTEIN"/>
    <property type="match status" value="1"/>
</dbReference>
<name>A0A127M6H9_9GAMM</name>
<dbReference type="Proteomes" id="UP000074119">
    <property type="component" value="Chromosome"/>
</dbReference>
<dbReference type="Gene3D" id="3.30.70.100">
    <property type="match status" value="1"/>
</dbReference>
<dbReference type="STRING" id="1470434.AZF00_11325"/>
<reference evidence="2 3" key="1">
    <citation type="submission" date="2015-12" db="EMBL/GenBank/DDBJ databases">
        <authorList>
            <person name="Shamseldin A."/>
            <person name="Moawad H."/>
            <person name="Abd El-Rahim W.M."/>
            <person name="Sadowsky M.J."/>
        </authorList>
    </citation>
    <scope>NUCLEOTIDE SEQUENCE [LARGE SCALE GENOMIC DNA]</scope>
    <source>
        <strain evidence="2 3">SM2</strain>
    </source>
</reference>
<accession>A0A127M6H9</accession>
<feature type="domain" description="EthD" evidence="1">
    <location>
        <begin position="18"/>
        <end position="92"/>
    </location>
</feature>
<dbReference type="NCBIfam" id="TIGR02118">
    <property type="entry name" value="EthD family reductase"/>
    <property type="match status" value="1"/>
</dbReference>
<organism evidence="2 3">
    <name type="scientific">Zhongshania aliphaticivorans</name>
    <dbReference type="NCBI Taxonomy" id="1470434"/>
    <lineage>
        <taxon>Bacteria</taxon>
        <taxon>Pseudomonadati</taxon>
        <taxon>Pseudomonadota</taxon>
        <taxon>Gammaproteobacteria</taxon>
        <taxon>Cellvibrionales</taxon>
        <taxon>Spongiibacteraceae</taxon>
        <taxon>Zhongshania</taxon>
    </lineage>
</organism>
<evidence type="ECO:0000259" key="1">
    <source>
        <dbReference type="Pfam" id="PF07110"/>
    </source>
</evidence>
<dbReference type="InterPro" id="IPR011008">
    <property type="entry name" value="Dimeric_a/b-barrel"/>
</dbReference>
<sequence>MIKVSVMYPNSPGARFDHAYYRDQHFPMVKELMGDYCLSYTIDRGLVGEDAGIPPLYIAMGHLYCASIDEFQAGFSPHVGKIMADLPNYTDQVPQIQISEVVPHFDAMMAV</sequence>